<evidence type="ECO:0000256" key="4">
    <source>
        <dbReference type="HAMAP-Rule" id="MF_00149"/>
    </source>
</evidence>
<dbReference type="InterPro" id="IPR020568">
    <property type="entry name" value="Ribosomal_Su5_D2-typ_SF"/>
</dbReference>
<dbReference type="InterPro" id="IPR020667">
    <property type="entry name" value="DNA_mismatch_repair_MutL"/>
</dbReference>
<dbReference type="GO" id="GO:0030983">
    <property type="term" value="F:mismatched DNA binding"/>
    <property type="evidence" value="ECO:0007669"/>
    <property type="project" value="InterPro"/>
</dbReference>
<name>R1AV55_9FIRM</name>
<evidence type="ECO:0000313" key="7">
    <source>
        <dbReference type="EMBL" id="EOD01048.1"/>
    </source>
</evidence>
<dbReference type="InterPro" id="IPR013507">
    <property type="entry name" value="DNA_mismatch_S5_2-like"/>
</dbReference>
<dbReference type="GO" id="GO:0006298">
    <property type="term" value="P:mismatch repair"/>
    <property type="evidence" value="ECO:0007669"/>
    <property type="project" value="UniProtKB-UniRule"/>
</dbReference>
<dbReference type="GO" id="GO:0005524">
    <property type="term" value="F:ATP binding"/>
    <property type="evidence" value="ECO:0007669"/>
    <property type="project" value="InterPro"/>
</dbReference>
<dbReference type="InterPro" id="IPR042121">
    <property type="entry name" value="MutL_C_regsub"/>
</dbReference>
<dbReference type="STRING" id="1304284.L21TH_0884"/>
<evidence type="ECO:0000256" key="1">
    <source>
        <dbReference type="ARBA" id="ARBA00006082"/>
    </source>
</evidence>
<dbReference type="SUPFAM" id="SSF118116">
    <property type="entry name" value="DNA mismatch repair protein MutL"/>
    <property type="match status" value="1"/>
</dbReference>
<dbReference type="InterPro" id="IPR002099">
    <property type="entry name" value="MutL/Mlh/PMS"/>
</dbReference>
<organism evidence="7 8">
    <name type="scientific">Caldisalinibacter kiritimatiensis</name>
    <dbReference type="NCBI Taxonomy" id="1304284"/>
    <lineage>
        <taxon>Bacteria</taxon>
        <taxon>Bacillati</taxon>
        <taxon>Bacillota</taxon>
        <taxon>Tissierellia</taxon>
        <taxon>Tissierellales</taxon>
        <taxon>Thermohalobacteraceae</taxon>
        <taxon>Caldisalinibacter</taxon>
    </lineage>
</organism>
<dbReference type="GO" id="GO:0140664">
    <property type="term" value="F:ATP-dependent DNA damage sensor activity"/>
    <property type="evidence" value="ECO:0007669"/>
    <property type="project" value="InterPro"/>
</dbReference>
<dbReference type="PROSITE" id="PS00058">
    <property type="entry name" value="DNA_MISMATCH_REPAIR_1"/>
    <property type="match status" value="1"/>
</dbReference>
<dbReference type="InterPro" id="IPR038973">
    <property type="entry name" value="MutL/Mlh/Pms-like"/>
</dbReference>
<dbReference type="Gene3D" id="3.30.1370.100">
    <property type="entry name" value="MutL, C-terminal domain, regulatory subdomain"/>
    <property type="match status" value="1"/>
</dbReference>
<dbReference type="eggNOG" id="COG0323">
    <property type="taxonomic scope" value="Bacteria"/>
</dbReference>
<dbReference type="SMART" id="SM00853">
    <property type="entry name" value="MutL_C"/>
    <property type="match status" value="1"/>
</dbReference>
<dbReference type="Gene3D" id="3.30.1540.20">
    <property type="entry name" value="MutL, C-terminal domain, dimerisation subdomain"/>
    <property type="match status" value="1"/>
</dbReference>
<dbReference type="SMART" id="SM01340">
    <property type="entry name" value="DNA_mis_repair"/>
    <property type="match status" value="1"/>
</dbReference>
<reference evidence="7 8" key="1">
    <citation type="journal article" date="2015" name="Geomicrobiol. J.">
        <title>Caldisalinibacter kiritimatiensis gen. nov., sp. nov., a moderately thermohalophilic thiosulfate-reducing bacterium from a hypersaline microbial mat.</title>
        <authorList>
            <person name="Ben Hania W."/>
            <person name="Joseph M."/>
            <person name="Fiebig A."/>
            <person name="Bunk B."/>
            <person name="Klenk H.-P."/>
            <person name="Fardeau M.-L."/>
            <person name="Spring S."/>
        </authorList>
    </citation>
    <scope>NUCLEOTIDE SEQUENCE [LARGE SCALE GENOMIC DNA]</scope>
    <source>
        <strain evidence="7 8">L21-TH-D2</strain>
    </source>
</reference>
<dbReference type="Gene3D" id="3.30.230.10">
    <property type="match status" value="1"/>
</dbReference>
<dbReference type="GO" id="GO:0032300">
    <property type="term" value="C:mismatch repair complex"/>
    <property type="evidence" value="ECO:0007669"/>
    <property type="project" value="InterPro"/>
</dbReference>
<dbReference type="InterPro" id="IPR037198">
    <property type="entry name" value="MutL_C_sf"/>
</dbReference>
<dbReference type="HAMAP" id="MF_00149">
    <property type="entry name" value="DNA_mis_repair"/>
    <property type="match status" value="1"/>
</dbReference>
<evidence type="ECO:0000259" key="6">
    <source>
        <dbReference type="SMART" id="SM01340"/>
    </source>
</evidence>
<dbReference type="InterPro" id="IPR042120">
    <property type="entry name" value="MutL_C_dimsub"/>
</dbReference>
<dbReference type="PATRIC" id="fig|1304284.3.peg.869"/>
<dbReference type="PANTHER" id="PTHR10073">
    <property type="entry name" value="DNA MISMATCH REPAIR PROTEIN MLH, PMS, MUTL"/>
    <property type="match status" value="1"/>
</dbReference>
<comment type="function">
    <text evidence="4">This protein is involved in the repair of mismatches in DNA. It is required for dam-dependent methyl-directed DNA mismatch repair. May act as a 'molecular matchmaker', a protein that promotes the formation of a stable complex between two or more DNA-binding proteins in an ATP-dependent manner without itself being part of a final effector complex.</text>
</comment>
<evidence type="ECO:0000313" key="8">
    <source>
        <dbReference type="Proteomes" id="UP000013378"/>
    </source>
</evidence>
<dbReference type="Proteomes" id="UP000013378">
    <property type="component" value="Unassembled WGS sequence"/>
</dbReference>
<dbReference type="SUPFAM" id="SSF55874">
    <property type="entry name" value="ATPase domain of HSP90 chaperone/DNA topoisomerase II/histidine kinase"/>
    <property type="match status" value="1"/>
</dbReference>
<comment type="similarity">
    <text evidence="1 4">Belongs to the DNA mismatch repair MutL/HexB family.</text>
</comment>
<dbReference type="InterPro" id="IPR014762">
    <property type="entry name" value="DNA_mismatch_repair_CS"/>
</dbReference>
<dbReference type="GO" id="GO:0016887">
    <property type="term" value="F:ATP hydrolysis activity"/>
    <property type="evidence" value="ECO:0007669"/>
    <property type="project" value="InterPro"/>
</dbReference>
<gene>
    <name evidence="4" type="primary">mutL</name>
    <name evidence="7" type="ORF">L21TH_0884</name>
</gene>
<feature type="domain" description="DNA mismatch repair protein S5" evidence="6">
    <location>
        <begin position="210"/>
        <end position="328"/>
    </location>
</feature>
<keyword evidence="2 4" id="KW-0227">DNA damage</keyword>
<dbReference type="Gene3D" id="3.30.565.10">
    <property type="entry name" value="Histidine kinase-like ATPase, C-terminal domain"/>
    <property type="match status" value="1"/>
</dbReference>
<dbReference type="Pfam" id="PF13589">
    <property type="entry name" value="HATPase_c_3"/>
    <property type="match status" value="1"/>
</dbReference>
<dbReference type="EMBL" id="ARZA01000090">
    <property type="protein sequence ID" value="EOD01048.1"/>
    <property type="molecule type" value="Genomic_DNA"/>
</dbReference>
<dbReference type="NCBIfam" id="TIGR00585">
    <property type="entry name" value="mutl"/>
    <property type="match status" value="1"/>
</dbReference>
<protein>
    <recommendedName>
        <fullName evidence="4">DNA mismatch repair protein MutL</fullName>
    </recommendedName>
</protein>
<feature type="domain" description="MutL C-terminal dimerisation" evidence="5">
    <location>
        <begin position="458"/>
        <end position="601"/>
    </location>
</feature>
<keyword evidence="8" id="KW-1185">Reference proteome</keyword>
<dbReference type="CDD" id="cd16926">
    <property type="entry name" value="HATPase_MutL-MLH-PMS-like"/>
    <property type="match status" value="1"/>
</dbReference>
<dbReference type="FunFam" id="3.30.565.10:FF:000003">
    <property type="entry name" value="DNA mismatch repair endonuclease MutL"/>
    <property type="match status" value="1"/>
</dbReference>
<keyword evidence="3 4" id="KW-0234">DNA repair</keyword>
<evidence type="ECO:0000256" key="2">
    <source>
        <dbReference type="ARBA" id="ARBA00022763"/>
    </source>
</evidence>
<dbReference type="CDD" id="cd00782">
    <property type="entry name" value="MutL_Trans"/>
    <property type="match status" value="1"/>
</dbReference>
<dbReference type="PANTHER" id="PTHR10073:SF12">
    <property type="entry name" value="DNA MISMATCH REPAIR PROTEIN MLH1"/>
    <property type="match status" value="1"/>
</dbReference>
<dbReference type="Pfam" id="PF01119">
    <property type="entry name" value="DNA_mis_repair"/>
    <property type="match status" value="1"/>
</dbReference>
<dbReference type="OrthoDB" id="9763467at2"/>
<dbReference type="InterPro" id="IPR036890">
    <property type="entry name" value="HATPase_C_sf"/>
</dbReference>
<evidence type="ECO:0000256" key="3">
    <source>
        <dbReference type="ARBA" id="ARBA00023204"/>
    </source>
</evidence>
<dbReference type="AlphaFoldDB" id="R1AV55"/>
<evidence type="ECO:0000259" key="5">
    <source>
        <dbReference type="SMART" id="SM00853"/>
    </source>
</evidence>
<comment type="caution">
    <text evidence="7">The sequence shown here is derived from an EMBL/GenBank/DDBJ whole genome shotgun (WGS) entry which is preliminary data.</text>
</comment>
<sequence>MRSRIQILDNNTINKIAAGEVVERPASVVKELVENSIDAQATSISIEIVNGGKKYIRVTDNGTGIINDDIKLAFLRHSTSKIKKVEDLERITSLGFRGEALASIASVAQVQLLSKTKDSLSGRQVDVHGGEIISNKEVGCPKGTTVIVKNLFYNTPVRKKFLKSDNAESSHISETIYRLALGNPNIAFKYIKDNKLILKTPGNGDIYSTIYSLYGKEFADSLIKINYNGDDIKIDGYIAKPSYTRGNRNFQYFYVNGRFIKSRLLSKTLENEYKSLIPINKYPVCILYIDTNAKNIDANVHPTKIEIRFKNESILKYILSKSIKVALEEKNLIPSVTINSKDKKEEVKQQKIIDLIEDTDVNSKPSDDNLLVIEDHTKDNIDFMNSTDVVQDRSSINYSADTIESVEYTNNKSQIKDKQSKFVKNIIDNTGLSNSNIPINAIEKKQQTSIKKIPDMKIIGILFGTYILAEDSNDEVFYIIDQHAAHERIMYEKYKKEFENQTVTIQELLAPEIINLTHSEYQVVKDNIDIFNKLGFRIEGFGTNSVIIRSVPMLFGKPKSKQLFMDILDKIQDNIKNSYQLRIEKIMKMACTSAIKAGDKIENIEIERLLKDLRKADNPYTCPHGRPVIIKMSKYEIEKKFKRIQ</sequence>
<proteinExistence type="inferred from homology"/>
<dbReference type="Pfam" id="PF08676">
    <property type="entry name" value="MutL_C"/>
    <property type="match status" value="1"/>
</dbReference>
<dbReference type="SUPFAM" id="SSF54211">
    <property type="entry name" value="Ribosomal protein S5 domain 2-like"/>
    <property type="match status" value="1"/>
</dbReference>
<dbReference type="InterPro" id="IPR014721">
    <property type="entry name" value="Ribsml_uS5_D2-typ_fold_subgr"/>
</dbReference>
<dbReference type="InterPro" id="IPR014790">
    <property type="entry name" value="MutL_C"/>
</dbReference>
<dbReference type="RefSeq" id="WP_006310504.1">
    <property type="nucleotide sequence ID" value="NZ_ARZA01000090.1"/>
</dbReference>
<accession>R1AV55</accession>